<proteinExistence type="predicted"/>
<feature type="transmembrane region" description="Helical" evidence="1">
    <location>
        <begin position="12"/>
        <end position="32"/>
    </location>
</feature>
<evidence type="ECO:0000313" key="2">
    <source>
        <dbReference type="EMBL" id="GIJ50462.1"/>
    </source>
</evidence>
<organism evidence="2 3">
    <name type="scientific">Virgisporangium aliadipatigenens</name>
    <dbReference type="NCBI Taxonomy" id="741659"/>
    <lineage>
        <taxon>Bacteria</taxon>
        <taxon>Bacillati</taxon>
        <taxon>Actinomycetota</taxon>
        <taxon>Actinomycetes</taxon>
        <taxon>Micromonosporales</taxon>
        <taxon>Micromonosporaceae</taxon>
        <taxon>Virgisporangium</taxon>
    </lineage>
</organism>
<protein>
    <recommendedName>
        <fullName evidence="4">PH domain-containing protein</fullName>
    </recommendedName>
</protein>
<reference evidence="2" key="1">
    <citation type="submission" date="2021-01" db="EMBL/GenBank/DDBJ databases">
        <title>Whole genome shotgun sequence of Virgisporangium aliadipatigenens NBRC 105644.</title>
        <authorList>
            <person name="Komaki H."/>
            <person name="Tamura T."/>
        </authorList>
    </citation>
    <scope>NUCLEOTIDE SEQUENCE</scope>
    <source>
        <strain evidence="2">NBRC 105644</strain>
    </source>
</reference>
<evidence type="ECO:0008006" key="4">
    <source>
        <dbReference type="Google" id="ProtNLM"/>
    </source>
</evidence>
<feature type="transmembrane region" description="Helical" evidence="1">
    <location>
        <begin position="166"/>
        <end position="185"/>
    </location>
</feature>
<name>A0A8J3YTQ2_9ACTN</name>
<feature type="transmembrane region" description="Helical" evidence="1">
    <location>
        <begin position="296"/>
        <end position="315"/>
    </location>
</feature>
<dbReference type="EMBL" id="BOPF01000036">
    <property type="protein sequence ID" value="GIJ50462.1"/>
    <property type="molecule type" value="Genomic_DNA"/>
</dbReference>
<dbReference type="AlphaFoldDB" id="A0A8J3YTQ2"/>
<accession>A0A8J3YTQ2</accession>
<keyword evidence="1" id="KW-1133">Transmembrane helix</keyword>
<feature type="transmembrane region" description="Helical" evidence="1">
    <location>
        <begin position="38"/>
        <end position="60"/>
    </location>
</feature>
<comment type="caution">
    <text evidence="2">The sequence shown here is derived from an EMBL/GenBank/DDBJ whole genome shotgun (WGS) entry which is preliminary data.</text>
</comment>
<evidence type="ECO:0000313" key="3">
    <source>
        <dbReference type="Proteomes" id="UP000619260"/>
    </source>
</evidence>
<evidence type="ECO:0000256" key="1">
    <source>
        <dbReference type="SAM" id="Phobius"/>
    </source>
</evidence>
<gene>
    <name evidence="2" type="ORF">Val02_73480</name>
</gene>
<sequence length="478" mass="51606">MDEYRLPRRRGGPLALAFLSLLILSMGGLIVATEGWSAVGVALMVAPVPVVLWCVAQIVFPPPRLTADGVLLRRAFARRPFLLPWGKVMHVSAAPDGRPLHLSVIARDRVSRPYHLQVGADVFRWRAVGEALARLSGGRFTLDGQVEESPADPDGPAPRALRPAPWTYAVAALLAVAGAALLFLGDTTPRWSVVQQLGGYLVALGGAGLWVARGRSTVDRRGVRTAAGHLPWDAVDAVEERHLGPWRRVRLVLPGGRGVPVPGLVTLTGSDRRFRADVAALQELSGERVEHRDRRASELVAAAVVLVLALGLALYRDRPWDRAFWPGVAIATTTPDPCAANAAEARRLLPAAPTATRRDEPTAGGVEAFRCHWREEDTLRYLIVVVERCDLDADHDAVQAAAAQYERQVRIYASRGTETAGIADAATITVRSGTARAVARRANVVIRVEYEGGKQTPEEARTVLVGIIRTTAAAVRLD</sequence>
<feature type="transmembrane region" description="Helical" evidence="1">
    <location>
        <begin position="191"/>
        <end position="212"/>
    </location>
</feature>
<keyword evidence="1" id="KW-0812">Transmembrane</keyword>
<dbReference type="Proteomes" id="UP000619260">
    <property type="component" value="Unassembled WGS sequence"/>
</dbReference>
<keyword evidence="3" id="KW-1185">Reference proteome</keyword>
<keyword evidence="1" id="KW-0472">Membrane</keyword>
<dbReference type="RefSeq" id="WP_203903894.1">
    <property type="nucleotide sequence ID" value="NZ_BOPF01000036.1"/>
</dbReference>